<sequence length="143" mass="15459">MKKILTLAAIVLAIGGCSGQQADSQATPVNIKSLAGDSAVTDIRPADAMPVYPSRGKALERSFTDQPPLIPHKDDYKITLDKNGCLTCHSWDKAPRMKATPVAKSHVIDDKGTLNGHNYFCTQCHVAQAENKAPLVENKFSNQ</sequence>
<evidence type="ECO:0000256" key="5">
    <source>
        <dbReference type="ARBA" id="ARBA00022617"/>
    </source>
</evidence>
<evidence type="ECO:0000313" key="16">
    <source>
        <dbReference type="EMBL" id="ASK68031.1"/>
    </source>
</evidence>
<dbReference type="PANTHER" id="PTHR38604:SF1">
    <property type="entry name" value="PERIPLASMIC NITRATE REDUCTASE, ELECTRON TRANSFER SUBUNIT"/>
    <property type="match status" value="1"/>
</dbReference>
<evidence type="ECO:0000256" key="8">
    <source>
        <dbReference type="ARBA" id="ARBA00022764"/>
    </source>
</evidence>
<feature type="binding site" description="axial binding residue" evidence="14">
    <location>
        <position position="72"/>
    </location>
    <ligand>
        <name>heme c</name>
        <dbReference type="ChEBI" id="CHEBI:61717"/>
        <label>1</label>
    </ligand>
    <ligandPart>
        <name>Fe</name>
        <dbReference type="ChEBI" id="CHEBI:18248"/>
    </ligandPart>
</feature>
<keyword evidence="8 12" id="KW-0574">Periplasm</keyword>
<dbReference type="AlphaFoldDB" id="A0A220UJA2"/>
<feature type="binding site" description="axial binding residue" evidence="14">
    <location>
        <position position="89"/>
    </location>
    <ligand>
        <name>heme c</name>
        <dbReference type="ChEBI" id="CHEBI:61717"/>
        <label>1</label>
    </ligand>
    <ligandPart>
        <name>Fe</name>
        <dbReference type="ChEBI" id="CHEBI:18248"/>
    </ligandPart>
</feature>
<keyword evidence="7 15" id="KW-0732">Signal</keyword>
<evidence type="ECO:0000256" key="1">
    <source>
        <dbReference type="ARBA" id="ARBA00004418"/>
    </source>
</evidence>
<feature type="binding site" description="covalent" evidence="13">
    <location>
        <position position="121"/>
    </location>
    <ligand>
        <name>heme c</name>
        <dbReference type="ChEBI" id="CHEBI:61717"/>
        <label>2</label>
    </ligand>
</feature>
<comment type="function">
    <text evidence="12">Electron transfer subunit of the periplasmic nitrate reductase complex NapAB.</text>
</comment>
<evidence type="ECO:0000256" key="3">
    <source>
        <dbReference type="ARBA" id="ARBA00013773"/>
    </source>
</evidence>
<keyword evidence="9 12" id="KW-0249">Electron transport</keyword>
<dbReference type="GO" id="GO:0046872">
    <property type="term" value="F:metal ion binding"/>
    <property type="evidence" value="ECO:0007669"/>
    <property type="project" value="UniProtKB-KW"/>
</dbReference>
<evidence type="ECO:0000256" key="15">
    <source>
        <dbReference type="SAM" id="SignalP"/>
    </source>
</evidence>
<dbReference type="SUPFAM" id="SSF48695">
    <property type="entry name" value="Multiheme cytochromes"/>
    <property type="match status" value="1"/>
</dbReference>
<feature type="signal peptide" evidence="15">
    <location>
        <begin position="1"/>
        <end position="22"/>
    </location>
</feature>
<name>A0A220UJA2_9GAMM</name>
<protein>
    <recommendedName>
        <fullName evidence="3 12">Periplasmic nitrate reductase, electron transfer subunit</fullName>
    </recommendedName>
    <alternativeName>
        <fullName evidence="11 12">Diheme cytochrome c NapB</fullName>
    </alternativeName>
</protein>
<keyword evidence="6 14" id="KW-0479">Metal-binding</keyword>
<dbReference type="InterPro" id="IPR036280">
    <property type="entry name" value="Multihaem_cyt_sf"/>
</dbReference>
<dbReference type="InterPro" id="IPR005591">
    <property type="entry name" value="NapB"/>
</dbReference>
<comment type="subcellular location">
    <subcellularLocation>
        <location evidence="1 12">Periplasm</location>
    </subcellularLocation>
</comment>
<dbReference type="PANTHER" id="PTHR38604">
    <property type="entry name" value="PERIPLASMIC NITRATE REDUCTASE, ELECTRON TRANSFER SUBUNIT"/>
    <property type="match status" value="1"/>
</dbReference>
<dbReference type="KEGG" id="sbj:CF168_03640"/>
<feature type="chain" id="PRO_5011728808" description="Periplasmic nitrate reductase, electron transfer subunit" evidence="15">
    <location>
        <begin position="23"/>
        <end position="143"/>
    </location>
</feature>
<feature type="binding site" description="axial binding residue" evidence="14">
    <location>
        <position position="125"/>
    </location>
    <ligand>
        <name>heme c</name>
        <dbReference type="ChEBI" id="CHEBI:61717"/>
        <label>2</label>
    </ligand>
    <ligandPart>
        <name>Fe</name>
        <dbReference type="ChEBI" id="CHEBI:18248"/>
    </ligandPart>
</feature>
<evidence type="ECO:0000313" key="17">
    <source>
        <dbReference type="Proteomes" id="UP000198367"/>
    </source>
</evidence>
<reference evidence="16 17" key="1">
    <citation type="submission" date="2017-07" db="EMBL/GenBank/DDBJ databases">
        <title>Phenotypical and genomic characterization of a clinical isolate of Shewanella bicestrii sp. nov. producing an extended-spectrum beta-lactamase and a new oxacillinase variant.</title>
        <authorList>
            <person name="Jousset A.B."/>
            <person name="Bonnin R.A."/>
            <person name="Girlich D."/>
            <person name="Dabos L."/>
            <person name="Potron A."/>
            <person name="Dortet L."/>
            <person name="Glaser P."/>
            <person name="Naas T."/>
        </authorList>
    </citation>
    <scope>NUCLEOTIDE SEQUENCE [LARGE SCALE GENOMIC DNA]</scope>
    <source>
        <strain evidence="16 17">JAB-1</strain>
    </source>
</reference>
<keyword evidence="5 13" id="KW-0349">Heme</keyword>
<keyword evidence="17" id="KW-1185">Reference proteome</keyword>
<evidence type="ECO:0000256" key="6">
    <source>
        <dbReference type="ARBA" id="ARBA00022723"/>
    </source>
</evidence>
<keyword evidence="4 12" id="KW-0813">Transport</keyword>
<dbReference type="EMBL" id="CP022358">
    <property type="protein sequence ID" value="ASK68031.1"/>
    <property type="molecule type" value="Genomic_DNA"/>
</dbReference>
<keyword evidence="10 14" id="KW-0408">Iron</keyword>
<dbReference type="PIRSF" id="PIRSF006105">
    <property type="entry name" value="NapB"/>
    <property type="match status" value="1"/>
</dbReference>
<evidence type="ECO:0000256" key="14">
    <source>
        <dbReference type="PIRSR" id="PIRSR006105-2"/>
    </source>
</evidence>
<feature type="binding site" description="covalent" evidence="13">
    <location>
        <position position="88"/>
    </location>
    <ligand>
        <name>heme c</name>
        <dbReference type="ChEBI" id="CHEBI:61717"/>
        <label>1</label>
    </ligand>
</feature>
<gene>
    <name evidence="16" type="ORF">CF168_03640</name>
</gene>
<dbReference type="Gene3D" id="1.10.1130.10">
    <property type="entry name" value="Flavocytochrome C3, Chain A"/>
    <property type="match status" value="1"/>
</dbReference>
<evidence type="ECO:0000256" key="7">
    <source>
        <dbReference type="ARBA" id="ARBA00022729"/>
    </source>
</evidence>
<evidence type="ECO:0000256" key="9">
    <source>
        <dbReference type="ARBA" id="ARBA00022982"/>
    </source>
</evidence>
<evidence type="ECO:0000256" key="10">
    <source>
        <dbReference type="ARBA" id="ARBA00023004"/>
    </source>
</evidence>
<dbReference type="PROSITE" id="PS51257">
    <property type="entry name" value="PROKAR_LIPOPROTEIN"/>
    <property type="match status" value="1"/>
</dbReference>
<evidence type="ECO:0000256" key="12">
    <source>
        <dbReference type="PIRNR" id="PIRNR006105"/>
    </source>
</evidence>
<feature type="binding site" description="axial binding residue" evidence="14">
    <location>
        <position position="106"/>
    </location>
    <ligand>
        <name>heme c</name>
        <dbReference type="ChEBI" id="CHEBI:61717"/>
        <label>2</label>
    </ligand>
    <ligandPart>
        <name>Fe</name>
        <dbReference type="ChEBI" id="CHEBI:18248"/>
    </ligandPart>
</feature>
<evidence type="ECO:0000256" key="13">
    <source>
        <dbReference type="PIRSR" id="PIRSR006105-1"/>
    </source>
</evidence>
<organism evidence="16 17">
    <name type="scientific">Shewanella bicestrii</name>
    <dbReference type="NCBI Taxonomy" id="2018305"/>
    <lineage>
        <taxon>Bacteria</taxon>
        <taxon>Pseudomonadati</taxon>
        <taxon>Pseudomonadota</taxon>
        <taxon>Gammaproteobacteria</taxon>
        <taxon>Alteromonadales</taxon>
        <taxon>Shewanellaceae</taxon>
        <taxon>Shewanella</taxon>
    </lineage>
</organism>
<evidence type="ECO:0000256" key="11">
    <source>
        <dbReference type="ARBA" id="ARBA00031832"/>
    </source>
</evidence>
<comment type="similarity">
    <text evidence="2 12">Belongs to the NapB family.</text>
</comment>
<dbReference type="GO" id="GO:0009061">
    <property type="term" value="P:anaerobic respiration"/>
    <property type="evidence" value="ECO:0007669"/>
    <property type="project" value="InterPro"/>
</dbReference>
<dbReference type="RefSeq" id="WP_089067017.1">
    <property type="nucleotide sequence ID" value="NZ_CP022358.1"/>
</dbReference>
<feature type="binding site" description="covalent" evidence="13">
    <location>
        <position position="85"/>
    </location>
    <ligand>
        <name>heme c</name>
        <dbReference type="ChEBI" id="CHEBI:61717"/>
        <label>1</label>
    </ligand>
</feature>
<evidence type="ECO:0000256" key="2">
    <source>
        <dbReference type="ARBA" id="ARBA00007368"/>
    </source>
</evidence>
<dbReference type="Pfam" id="PF03892">
    <property type="entry name" value="NapB"/>
    <property type="match status" value="1"/>
</dbReference>
<dbReference type="GO" id="GO:0042597">
    <property type="term" value="C:periplasmic space"/>
    <property type="evidence" value="ECO:0007669"/>
    <property type="project" value="UniProtKB-SubCell"/>
</dbReference>
<comment type="PTM">
    <text evidence="13">Binds 2 heme C groups per subunit.</text>
</comment>
<feature type="binding site" description="covalent" evidence="13">
    <location>
        <position position="124"/>
    </location>
    <ligand>
        <name>heme c</name>
        <dbReference type="ChEBI" id="CHEBI:61717"/>
        <label>2</label>
    </ligand>
</feature>
<dbReference type="Proteomes" id="UP000198367">
    <property type="component" value="Chromosome"/>
</dbReference>
<proteinExistence type="inferred from homology"/>
<evidence type="ECO:0000256" key="4">
    <source>
        <dbReference type="ARBA" id="ARBA00022448"/>
    </source>
</evidence>
<accession>A0A220UJA2</accession>
<comment type="subunit">
    <text evidence="12">Component of the periplasmic nitrate reductase NapAB complex composed of NapA and NapB.</text>
</comment>